<accession>A0A9Q0RYF8</accession>
<sequence>LFSILVCIHNDSNKRSEVPLIDVAVAIICFTLLSTDNDSVHQMGGETDFSLECPYVIDLPPCYKSIVEESPPPYESVVNKYKLENYVVNTRGVNHI</sequence>
<evidence type="ECO:0000313" key="1">
    <source>
        <dbReference type="EMBL" id="KAJ6636943.1"/>
    </source>
</evidence>
<keyword evidence="2" id="KW-1185">Reference proteome</keyword>
<dbReference type="OrthoDB" id="7775175at2759"/>
<dbReference type="EMBL" id="WJQU01000003">
    <property type="protein sequence ID" value="KAJ6636943.1"/>
    <property type="molecule type" value="Genomic_DNA"/>
</dbReference>
<dbReference type="Proteomes" id="UP001151699">
    <property type="component" value="Chromosome X"/>
</dbReference>
<organism evidence="1 2">
    <name type="scientific">Pseudolycoriella hygida</name>
    <dbReference type="NCBI Taxonomy" id="35572"/>
    <lineage>
        <taxon>Eukaryota</taxon>
        <taxon>Metazoa</taxon>
        <taxon>Ecdysozoa</taxon>
        <taxon>Arthropoda</taxon>
        <taxon>Hexapoda</taxon>
        <taxon>Insecta</taxon>
        <taxon>Pterygota</taxon>
        <taxon>Neoptera</taxon>
        <taxon>Endopterygota</taxon>
        <taxon>Diptera</taxon>
        <taxon>Nematocera</taxon>
        <taxon>Sciaroidea</taxon>
        <taxon>Sciaridae</taxon>
        <taxon>Pseudolycoriella</taxon>
    </lineage>
</organism>
<reference evidence="1" key="1">
    <citation type="submission" date="2022-07" db="EMBL/GenBank/DDBJ databases">
        <authorList>
            <person name="Trinca V."/>
            <person name="Uliana J.V.C."/>
            <person name="Torres T.T."/>
            <person name="Ward R.J."/>
            <person name="Monesi N."/>
        </authorList>
    </citation>
    <scope>NUCLEOTIDE SEQUENCE</scope>
    <source>
        <strain evidence="1">HSMRA1968</strain>
        <tissue evidence="1">Whole embryos</tissue>
    </source>
</reference>
<feature type="non-terminal residue" evidence="1">
    <location>
        <position position="1"/>
    </location>
</feature>
<protein>
    <submittedName>
        <fullName evidence="1">Uncharacterized protein</fullName>
    </submittedName>
</protein>
<evidence type="ECO:0000313" key="2">
    <source>
        <dbReference type="Proteomes" id="UP001151699"/>
    </source>
</evidence>
<gene>
    <name evidence="1" type="ORF">Bhyg_09669</name>
</gene>
<proteinExistence type="predicted"/>
<feature type="non-terminal residue" evidence="1">
    <location>
        <position position="96"/>
    </location>
</feature>
<comment type="caution">
    <text evidence="1">The sequence shown here is derived from an EMBL/GenBank/DDBJ whole genome shotgun (WGS) entry which is preliminary data.</text>
</comment>
<name>A0A9Q0RYF8_9DIPT</name>
<dbReference type="AlphaFoldDB" id="A0A9Q0RYF8"/>